<evidence type="ECO:0000256" key="1">
    <source>
        <dbReference type="ARBA" id="ARBA00022679"/>
    </source>
</evidence>
<evidence type="ECO:0000256" key="2">
    <source>
        <dbReference type="ARBA" id="ARBA00035126"/>
    </source>
</evidence>
<dbReference type="InterPro" id="IPR041633">
    <property type="entry name" value="Polbeta"/>
</dbReference>
<keyword evidence="1" id="KW-0808">Transferase</keyword>
<dbReference type="InterPro" id="IPR043519">
    <property type="entry name" value="NT_sf"/>
</dbReference>
<sequence>MQSLNHDESHQLESVKQLLQQVFQDKLYAIYLYGSYVDGGLKRKSDLDILVIIERAITASERQQIAKVLLQISVPVGHASARALEITILDKNSITALQPPYPYQLQYGEWLRDELLNGAQLNSQYDPDISILLKQAQLQHVTILGPDLNHWLPAISHKQVKDALRETYPEIIAHWKDDQDERNQILALCRIAYTLNKKTIVSKDTAAMWCLKFLDQDNQALLQLMIDEYTGRGNEQSWPDLHLALSKIVEILKQNIEPLLSDDLGNR</sequence>
<protein>
    <recommendedName>
        <fullName evidence="3">Aminoglycoside (3'') (9) adenylyltransferase</fullName>
        <ecNumber evidence="2">2.7.7.47</ecNumber>
    </recommendedName>
</protein>
<organism evidence="7 8">
    <name type="scientific">Acinetobacter rudis CIP 110305</name>
    <dbReference type="NCBI Taxonomy" id="421052"/>
    <lineage>
        <taxon>Bacteria</taxon>
        <taxon>Pseudomonadati</taxon>
        <taxon>Pseudomonadota</taxon>
        <taxon>Gammaproteobacteria</taxon>
        <taxon>Moraxellales</taxon>
        <taxon>Moraxellaceae</taxon>
        <taxon>Acinetobacter</taxon>
    </lineage>
</organism>
<dbReference type="OrthoDB" id="7058480at2"/>
<dbReference type="Gene3D" id="3.30.460.10">
    <property type="entry name" value="Beta Polymerase, domain 2"/>
    <property type="match status" value="1"/>
</dbReference>
<evidence type="ECO:0000313" key="8">
    <source>
        <dbReference type="Proteomes" id="UP000014568"/>
    </source>
</evidence>
<dbReference type="PANTHER" id="PTHR33933:SF1">
    <property type="entry name" value="PROTEIN ADENYLYLTRANSFERASE MNTA-RELATED"/>
    <property type="match status" value="1"/>
</dbReference>
<dbReference type="PATRIC" id="fig|421052.3.peg.617"/>
<evidence type="ECO:0000259" key="6">
    <source>
        <dbReference type="Pfam" id="PF18765"/>
    </source>
</evidence>
<dbReference type="HOGENOM" id="CLU_071584_0_0_6"/>
<dbReference type="PANTHER" id="PTHR33933">
    <property type="entry name" value="NUCLEOTIDYLTRANSFERASE"/>
    <property type="match status" value="1"/>
</dbReference>
<dbReference type="EC" id="2.7.7.47" evidence="2"/>
<accession>S3NI82</accession>
<dbReference type="Pfam" id="PF13427">
    <property type="entry name" value="AadA_C"/>
    <property type="match status" value="1"/>
</dbReference>
<name>S3NI82_9GAMM</name>
<feature type="domain" description="Polymerase beta nucleotidyltransferase" evidence="6">
    <location>
        <begin position="17"/>
        <end position="72"/>
    </location>
</feature>
<dbReference type="CDD" id="cd05403">
    <property type="entry name" value="NT_KNTase_like"/>
    <property type="match status" value="1"/>
</dbReference>
<feature type="domain" description="Adenylyltransferase AadA C-terminal" evidence="5">
    <location>
        <begin position="152"/>
        <end position="253"/>
    </location>
</feature>
<dbReference type="SUPFAM" id="SSF81301">
    <property type="entry name" value="Nucleotidyltransferase"/>
    <property type="match status" value="1"/>
</dbReference>
<comment type="caution">
    <text evidence="7">The sequence shown here is derived from an EMBL/GenBank/DDBJ whole genome shotgun (WGS) entry which is preliminary data.</text>
</comment>
<dbReference type="RefSeq" id="WP_016655059.1">
    <property type="nucleotide sequence ID" value="NZ_KE340351.1"/>
</dbReference>
<proteinExistence type="predicted"/>
<keyword evidence="8" id="KW-1185">Reference proteome</keyword>
<dbReference type="STRING" id="632955.GCA_000829675_02857"/>
<evidence type="ECO:0000256" key="4">
    <source>
        <dbReference type="ARBA" id="ARBA00048566"/>
    </source>
</evidence>
<evidence type="ECO:0000256" key="3">
    <source>
        <dbReference type="ARBA" id="ARBA00035252"/>
    </source>
</evidence>
<dbReference type="Proteomes" id="UP000014568">
    <property type="component" value="Unassembled WGS sequence"/>
</dbReference>
<comment type="catalytic activity">
    <reaction evidence="4">
        <text>streptomycin + ATP = 3''-O-adenylylstreptomycin + diphosphate</text>
        <dbReference type="Rhea" id="RHEA:20245"/>
        <dbReference type="ChEBI" id="CHEBI:30616"/>
        <dbReference type="ChEBI" id="CHEBI:33019"/>
        <dbReference type="ChEBI" id="CHEBI:58007"/>
        <dbReference type="ChEBI" id="CHEBI:58605"/>
        <dbReference type="EC" id="2.7.7.47"/>
    </reaction>
</comment>
<dbReference type="EMBL" id="ATGI01000006">
    <property type="protein sequence ID" value="EPF79740.1"/>
    <property type="molecule type" value="Genomic_DNA"/>
</dbReference>
<gene>
    <name evidence="7" type="ORF">F945_00628</name>
</gene>
<dbReference type="Pfam" id="PF18765">
    <property type="entry name" value="Polbeta"/>
    <property type="match status" value="1"/>
</dbReference>
<dbReference type="GO" id="GO:0009012">
    <property type="term" value="F:aminoglycoside 3''-adenylyltransferase activity"/>
    <property type="evidence" value="ECO:0007669"/>
    <property type="project" value="UniProtKB-EC"/>
</dbReference>
<evidence type="ECO:0000259" key="5">
    <source>
        <dbReference type="Pfam" id="PF13427"/>
    </source>
</evidence>
<dbReference type="eggNOG" id="COG1708">
    <property type="taxonomic scope" value="Bacteria"/>
</dbReference>
<dbReference type="InterPro" id="IPR052548">
    <property type="entry name" value="Type_VII_TA_antitoxin"/>
</dbReference>
<reference evidence="7 8" key="1">
    <citation type="submission" date="2013-06" db="EMBL/GenBank/DDBJ databases">
        <title>The Genome Sequence of Acinetobacter rudis CIP 110305.</title>
        <authorList>
            <consortium name="The Broad Institute Genome Sequencing Platform"/>
            <consortium name="The Broad Institute Genome Sequencing Center for Infectious Disease"/>
            <person name="Cerqueira G."/>
            <person name="Feldgarden M."/>
            <person name="Courvalin P."/>
            <person name="Perichon B."/>
            <person name="Grillot-Courvalin C."/>
            <person name="Clermont D."/>
            <person name="Rocha E."/>
            <person name="Yoon E.-J."/>
            <person name="Nemec A."/>
            <person name="Young S.K."/>
            <person name="Zeng Q."/>
            <person name="Gargeya S."/>
            <person name="Fitzgerald M."/>
            <person name="Abouelleil A."/>
            <person name="Alvarado L."/>
            <person name="Berlin A.M."/>
            <person name="Chapman S.B."/>
            <person name="Dewar J."/>
            <person name="Goldberg J."/>
            <person name="Griggs A."/>
            <person name="Gujja S."/>
            <person name="Hansen M."/>
            <person name="Howarth C."/>
            <person name="Imamovic A."/>
            <person name="Larimer J."/>
            <person name="McCowan C."/>
            <person name="Murphy C."/>
            <person name="Pearson M."/>
            <person name="Priest M."/>
            <person name="Roberts A."/>
            <person name="Saif S."/>
            <person name="Shea T."/>
            <person name="Sykes S."/>
            <person name="Wortman J."/>
            <person name="Nusbaum C."/>
            <person name="Birren B."/>
        </authorList>
    </citation>
    <scope>NUCLEOTIDE SEQUENCE [LARGE SCALE GENOMIC DNA]</scope>
    <source>
        <strain evidence="7 8">CIP 110305</strain>
    </source>
</reference>
<dbReference type="InterPro" id="IPR025184">
    <property type="entry name" value="AadA_C"/>
</dbReference>
<dbReference type="AlphaFoldDB" id="S3NI82"/>
<evidence type="ECO:0000313" key="7">
    <source>
        <dbReference type="EMBL" id="EPF79740.1"/>
    </source>
</evidence>